<dbReference type="AlphaFoldDB" id="A0A3P6QZK9"/>
<protein>
    <submittedName>
        <fullName evidence="1">Uncharacterized protein</fullName>
    </submittedName>
</protein>
<evidence type="ECO:0000313" key="1">
    <source>
        <dbReference type="EMBL" id="VDK48263.1"/>
    </source>
</evidence>
<evidence type="ECO:0000313" key="2">
    <source>
        <dbReference type="Proteomes" id="UP000281553"/>
    </source>
</evidence>
<proteinExistence type="predicted"/>
<reference evidence="1 2" key="1">
    <citation type="submission" date="2018-11" db="EMBL/GenBank/DDBJ databases">
        <authorList>
            <consortium name="Pathogen Informatics"/>
        </authorList>
    </citation>
    <scope>NUCLEOTIDE SEQUENCE [LARGE SCALE GENOMIC DNA]</scope>
</reference>
<keyword evidence="2" id="KW-1185">Reference proteome</keyword>
<gene>
    <name evidence="1" type="ORF">DILT_LOCUS1644</name>
</gene>
<organism evidence="1 2">
    <name type="scientific">Dibothriocephalus latus</name>
    <name type="common">Fish tapeworm</name>
    <name type="synonym">Diphyllobothrium latum</name>
    <dbReference type="NCBI Taxonomy" id="60516"/>
    <lineage>
        <taxon>Eukaryota</taxon>
        <taxon>Metazoa</taxon>
        <taxon>Spiralia</taxon>
        <taxon>Lophotrochozoa</taxon>
        <taxon>Platyhelminthes</taxon>
        <taxon>Cestoda</taxon>
        <taxon>Eucestoda</taxon>
        <taxon>Diphyllobothriidea</taxon>
        <taxon>Diphyllobothriidae</taxon>
        <taxon>Dibothriocephalus</taxon>
    </lineage>
</organism>
<dbReference type="Proteomes" id="UP000281553">
    <property type="component" value="Unassembled WGS sequence"/>
</dbReference>
<name>A0A3P6QZK9_DIBLA</name>
<dbReference type="EMBL" id="UYRU01012623">
    <property type="protein sequence ID" value="VDK48263.1"/>
    <property type="molecule type" value="Genomic_DNA"/>
</dbReference>
<sequence length="101" mass="11065">MLSTHASERAVCLFLVSTKHVRAIACQKQVNATDMCPAFVCPNWPIAFQSYFTKDFIAVTAYAQILQDPASSLPDCDSGPGPLMAGLNLFESQLLILYFCT</sequence>
<accession>A0A3P6QZK9</accession>